<protein>
    <submittedName>
        <fullName evidence="3">Transposase</fullName>
    </submittedName>
</protein>
<evidence type="ECO:0000313" key="3">
    <source>
        <dbReference type="EMBL" id="MFC4623982.1"/>
    </source>
</evidence>
<feature type="domain" description="Insertion element IS402-like" evidence="2">
    <location>
        <begin position="2"/>
        <end position="63"/>
    </location>
</feature>
<dbReference type="RefSeq" id="WP_374831456.1">
    <property type="nucleotide sequence ID" value="NZ_JBHEEZ010000009.1"/>
</dbReference>
<dbReference type="InterPro" id="IPR025161">
    <property type="entry name" value="IS402-like_dom"/>
</dbReference>
<evidence type="ECO:0000259" key="2">
    <source>
        <dbReference type="Pfam" id="PF13340"/>
    </source>
</evidence>
<dbReference type="Proteomes" id="UP001596042">
    <property type="component" value="Unassembled WGS sequence"/>
</dbReference>
<evidence type="ECO:0000256" key="1">
    <source>
        <dbReference type="SAM" id="MobiDB-lite"/>
    </source>
</evidence>
<proteinExistence type="predicted"/>
<dbReference type="Pfam" id="PF13340">
    <property type="entry name" value="DUF4096"/>
    <property type="match status" value="1"/>
</dbReference>
<organism evidence="3 4">
    <name type="scientific">Daeguia caeni</name>
    <dbReference type="NCBI Taxonomy" id="439612"/>
    <lineage>
        <taxon>Bacteria</taxon>
        <taxon>Pseudomonadati</taxon>
        <taxon>Pseudomonadota</taxon>
        <taxon>Alphaproteobacteria</taxon>
        <taxon>Hyphomicrobiales</taxon>
        <taxon>Brucellaceae</taxon>
        <taxon>Daeguia</taxon>
    </lineage>
</organism>
<feature type="compositionally biased region" description="Basic and acidic residues" evidence="1">
    <location>
        <begin position="74"/>
        <end position="85"/>
    </location>
</feature>
<gene>
    <name evidence="3" type="ORF">ACFO1V_01855</name>
</gene>
<feature type="region of interest" description="Disordered" evidence="1">
    <location>
        <begin position="60"/>
        <end position="98"/>
    </location>
</feature>
<sequence length="135" mass="14896">MARISPHFPLSYGVPRGDDRRMVSGIVYVIRNGLQWKDAPGWLRPAQNALQPLHPLEQDGCVQPHLRRARRRRAESGAHHDRRQAPESSRTAANLPKKGMLPVVLGAPGVACTPGSMPSVTRMDGRSSCCCRKAR</sequence>
<accession>A0ABV9H2V7</accession>
<evidence type="ECO:0000313" key="4">
    <source>
        <dbReference type="Proteomes" id="UP001596042"/>
    </source>
</evidence>
<reference evidence="4" key="1">
    <citation type="journal article" date="2019" name="Int. J. Syst. Evol. Microbiol.">
        <title>The Global Catalogue of Microorganisms (GCM) 10K type strain sequencing project: providing services to taxonomists for standard genome sequencing and annotation.</title>
        <authorList>
            <consortium name="The Broad Institute Genomics Platform"/>
            <consortium name="The Broad Institute Genome Sequencing Center for Infectious Disease"/>
            <person name="Wu L."/>
            <person name="Ma J."/>
        </authorList>
    </citation>
    <scope>NUCLEOTIDE SEQUENCE [LARGE SCALE GENOMIC DNA]</scope>
    <source>
        <strain evidence="4">CGMCC 1.15731</strain>
    </source>
</reference>
<keyword evidence="4" id="KW-1185">Reference proteome</keyword>
<dbReference type="EMBL" id="JBHSEL010000023">
    <property type="protein sequence ID" value="MFC4623982.1"/>
    <property type="molecule type" value="Genomic_DNA"/>
</dbReference>
<name>A0ABV9H2V7_9HYPH</name>
<comment type="caution">
    <text evidence="3">The sequence shown here is derived from an EMBL/GenBank/DDBJ whole genome shotgun (WGS) entry which is preliminary data.</text>
</comment>